<gene>
    <name evidence="3" type="ORF">SDC9_07820</name>
</gene>
<dbReference type="InterPro" id="IPR035986">
    <property type="entry name" value="PKD_dom_sf"/>
</dbReference>
<dbReference type="InterPro" id="IPR013783">
    <property type="entry name" value="Ig-like_fold"/>
</dbReference>
<comment type="caution">
    <text evidence="3">The sequence shown here is derived from an EMBL/GenBank/DDBJ whole genome shotgun (WGS) entry which is preliminary data.</text>
</comment>
<dbReference type="EMBL" id="VSSQ01000017">
    <property type="protein sequence ID" value="MPL62215.1"/>
    <property type="molecule type" value="Genomic_DNA"/>
</dbReference>
<dbReference type="Pfam" id="PF01471">
    <property type="entry name" value="PG_binding_1"/>
    <property type="match status" value="1"/>
</dbReference>
<dbReference type="InterPro" id="IPR036365">
    <property type="entry name" value="PGBD-like_sf"/>
</dbReference>
<dbReference type="SUPFAM" id="SSF47090">
    <property type="entry name" value="PGBD-like"/>
    <property type="match status" value="1"/>
</dbReference>
<sequence>MKKKLIFVFSFLVFGGLIYSLVTAQTIIPSTSNANTVISNVSADAPLRFCNSFSRNLRMGMRSGDVTTLQDKLREHGYFDHYSTGYFGSVTFNAVRAFQKDNGIITTGYFGPLTRASINSKACYTPPVPPIVIDPGTNEAPKNCKVWYDGCNTCHRGTLGGPLACTKMMCIQGGDEAWFAAHKPRCIEYFTDSTVSKPVIHSISGPTNLKVGEVGKWSISASVSDNSYLTYEIVWGDEGVYKILYETNSYASSFAQGSTFEHTYTNAGVYTVVVKVKSSNGQTTETTQTVKVENPIPNEAPYNCKSWFDGCNSCGRSISGGPMYCTMMYCPTNIGNPYCKEYFQ</sequence>
<reference evidence="3" key="1">
    <citation type="submission" date="2019-08" db="EMBL/GenBank/DDBJ databases">
        <authorList>
            <person name="Kucharzyk K."/>
            <person name="Murdoch R.W."/>
            <person name="Higgins S."/>
            <person name="Loffler F."/>
        </authorList>
    </citation>
    <scope>NUCLEOTIDE SEQUENCE</scope>
</reference>
<dbReference type="Gene3D" id="1.10.101.10">
    <property type="entry name" value="PGBD-like superfamily/PGBD"/>
    <property type="match status" value="1"/>
</dbReference>
<dbReference type="Gene3D" id="2.60.40.10">
    <property type="entry name" value="Immunoglobulins"/>
    <property type="match status" value="1"/>
</dbReference>
<feature type="domain" description="Peptidoglycan binding-like" evidence="1">
    <location>
        <begin position="63"/>
        <end position="116"/>
    </location>
</feature>
<accession>A0A644T5K6</accession>
<proteinExistence type="predicted"/>
<dbReference type="InterPro" id="IPR000601">
    <property type="entry name" value="PKD_dom"/>
</dbReference>
<dbReference type="AlphaFoldDB" id="A0A644T5K6"/>
<organism evidence="3">
    <name type="scientific">bioreactor metagenome</name>
    <dbReference type="NCBI Taxonomy" id="1076179"/>
    <lineage>
        <taxon>unclassified sequences</taxon>
        <taxon>metagenomes</taxon>
        <taxon>ecological metagenomes</taxon>
    </lineage>
</organism>
<dbReference type="InterPro" id="IPR002477">
    <property type="entry name" value="Peptidoglycan-bd-like"/>
</dbReference>
<evidence type="ECO:0000259" key="2">
    <source>
        <dbReference type="Pfam" id="PF18911"/>
    </source>
</evidence>
<evidence type="ECO:0000313" key="3">
    <source>
        <dbReference type="EMBL" id="MPL62215.1"/>
    </source>
</evidence>
<feature type="domain" description="PKD" evidence="2">
    <location>
        <begin position="196"/>
        <end position="292"/>
    </location>
</feature>
<dbReference type="Pfam" id="PF18911">
    <property type="entry name" value="PKD_4"/>
    <property type="match status" value="1"/>
</dbReference>
<protein>
    <submittedName>
        <fullName evidence="3">Uncharacterized protein</fullName>
    </submittedName>
</protein>
<name>A0A644T5K6_9ZZZZ</name>
<dbReference type="CDD" id="cd00146">
    <property type="entry name" value="PKD"/>
    <property type="match status" value="1"/>
</dbReference>
<evidence type="ECO:0000259" key="1">
    <source>
        <dbReference type="Pfam" id="PF01471"/>
    </source>
</evidence>
<dbReference type="InterPro" id="IPR036366">
    <property type="entry name" value="PGBDSf"/>
</dbReference>
<dbReference type="SUPFAM" id="SSF49299">
    <property type="entry name" value="PKD domain"/>
    <property type="match status" value="1"/>
</dbReference>